<proteinExistence type="inferred from homology"/>
<name>A0ABT6C7D1_9MICO</name>
<dbReference type="InterPro" id="IPR004869">
    <property type="entry name" value="MMPL_dom"/>
</dbReference>
<feature type="transmembrane region" description="Helical" evidence="8">
    <location>
        <begin position="621"/>
        <end position="640"/>
    </location>
</feature>
<evidence type="ECO:0000256" key="5">
    <source>
        <dbReference type="ARBA" id="ARBA00022989"/>
    </source>
</evidence>
<dbReference type="SUPFAM" id="SSF82866">
    <property type="entry name" value="Multidrug efflux transporter AcrB transmembrane domain"/>
    <property type="match status" value="2"/>
</dbReference>
<feature type="transmembrane region" description="Helical" evidence="8">
    <location>
        <begin position="214"/>
        <end position="234"/>
    </location>
</feature>
<dbReference type="RefSeq" id="WP_277191837.1">
    <property type="nucleotide sequence ID" value="NZ_JAROAV010000026.1"/>
</dbReference>
<feature type="transmembrane region" description="Helical" evidence="8">
    <location>
        <begin position="701"/>
        <end position="725"/>
    </location>
</feature>
<evidence type="ECO:0000256" key="4">
    <source>
        <dbReference type="ARBA" id="ARBA00022692"/>
    </source>
</evidence>
<feature type="region of interest" description="Disordered" evidence="7">
    <location>
        <begin position="751"/>
        <end position="790"/>
    </location>
</feature>
<dbReference type="InterPro" id="IPR000731">
    <property type="entry name" value="SSD"/>
</dbReference>
<keyword evidence="3" id="KW-1003">Cell membrane</keyword>
<accession>A0ABT6C7D1</accession>
<evidence type="ECO:0000256" key="1">
    <source>
        <dbReference type="ARBA" id="ARBA00004651"/>
    </source>
</evidence>
<keyword evidence="11" id="KW-1185">Reference proteome</keyword>
<feature type="transmembrane region" description="Helical" evidence="8">
    <location>
        <begin position="267"/>
        <end position="285"/>
    </location>
</feature>
<dbReference type="Gene3D" id="1.20.1640.10">
    <property type="entry name" value="Multidrug efflux transporter AcrB transmembrane domain"/>
    <property type="match status" value="2"/>
</dbReference>
<evidence type="ECO:0000256" key="6">
    <source>
        <dbReference type="ARBA" id="ARBA00023136"/>
    </source>
</evidence>
<feature type="domain" description="SSD" evidence="9">
    <location>
        <begin position="249"/>
        <end position="363"/>
    </location>
</feature>
<sequence length="790" mass="82994">MATLLYRLGKTAYRRWPVFIAAWLLALIGFGTLASAVSKPMADTFSIPGIPSLKAQDTQKELFPGTANAEDQAAVNLVVSAPQGHTLKEAKYSNAVNQLLADLKDAPQMPKTPLVNPVQASQAQYKAAVDGAMKQGTPRAAAEANAKALLPLSADGRVGTVTWTFDAPSVADVKPATQDDVLARMDKARASGLITEVNGSGMQAMPETGGKSELLGVGVAAIVLVITFGSLVAAGLPIISAFVGVGMGMLGIQLATAFTTIGTTTPTLATMIGLAVGIDYTLFILSRYRTELHDTDDREEAIGRAVGTAGSAVVFAGLTVLIALSALFVVGIPFLTSMGLAAAGTVFFAVLVALTLLPAVLGLLKSKAFGGRVRKQQVHRDEDGKVVNNGVRWARGIGKAPIAVAALVVVVLGGLAVPVKDLHLALPTDSTAAESTTQRKASDLITDAFGAGREAPLLLVVDGRGIEDAKARPAAYGQVVQWAAKQGDVANAQIIGLNQQGTGAQVLITPKSGSDDQATLDLLQNLRDGESTIERQTGTQVGTTGITAIQTDVSDRLTQALPLYLAVVIGLAFILLMLVFRSVLVPLTATLGFLLSILATLGATVLVFQEGHLGLVEGQPIVSFMPIILIGVVFGLAMDYQVFLVTRMREAYVHGASAREAVVDGFRHSARVVSAAAAIMISVFAAFMLQSNSLIQSMGFALAAAVFFDAFVIRMVLIPAVMYLMGDKAWWLPKWLDRILPNVDVEGESLARLQAGTPKHATDAEPPEDEDESTPARHHADDDDEELTRV</sequence>
<dbReference type="Proteomes" id="UP001528912">
    <property type="component" value="Unassembled WGS sequence"/>
</dbReference>
<comment type="subcellular location">
    <subcellularLocation>
        <location evidence="1">Cell membrane</location>
        <topology evidence="1">Multi-pass membrane protein</topology>
    </subcellularLocation>
</comment>
<feature type="transmembrane region" description="Helical" evidence="8">
    <location>
        <begin position="672"/>
        <end position="689"/>
    </location>
</feature>
<feature type="transmembrane region" description="Helical" evidence="8">
    <location>
        <begin position="587"/>
        <end position="609"/>
    </location>
</feature>
<dbReference type="PANTHER" id="PTHR33406">
    <property type="entry name" value="MEMBRANE PROTEIN MJ1562-RELATED"/>
    <property type="match status" value="1"/>
</dbReference>
<organism evidence="10 11">
    <name type="scientific">Luteipulveratus flavus</name>
    <dbReference type="NCBI Taxonomy" id="3031728"/>
    <lineage>
        <taxon>Bacteria</taxon>
        <taxon>Bacillati</taxon>
        <taxon>Actinomycetota</taxon>
        <taxon>Actinomycetes</taxon>
        <taxon>Micrococcales</taxon>
        <taxon>Dermacoccaceae</taxon>
        <taxon>Luteipulveratus</taxon>
    </lineage>
</organism>
<evidence type="ECO:0000256" key="2">
    <source>
        <dbReference type="ARBA" id="ARBA00010157"/>
    </source>
</evidence>
<keyword evidence="5 8" id="KW-1133">Transmembrane helix</keyword>
<gene>
    <name evidence="10" type="ORF">P4R38_08215</name>
</gene>
<evidence type="ECO:0000256" key="3">
    <source>
        <dbReference type="ARBA" id="ARBA00022475"/>
    </source>
</evidence>
<dbReference type="InterPro" id="IPR050545">
    <property type="entry name" value="Mycobact_MmpL"/>
</dbReference>
<protein>
    <submittedName>
        <fullName evidence="10">MMPL family transporter</fullName>
    </submittedName>
</protein>
<keyword evidence="4 8" id="KW-0812">Transmembrane</keyword>
<reference evidence="10 11" key="1">
    <citation type="submission" date="2023-03" db="EMBL/GenBank/DDBJ databases">
        <title>YIM 133296 draft genome.</title>
        <authorList>
            <person name="Xiong L."/>
        </authorList>
    </citation>
    <scope>NUCLEOTIDE SEQUENCE [LARGE SCALE GENOMIC DNA]</scope>
    <source>
        <strain evidence="10 11">YIM 133296</strain>
    </source>
</reference>
<dbReference type="PROSITE" id="PS50156">
    <property type="entry name" value="SSD"/>
    <property type="match status" value="1"/>
</dbReference>
<evidence type="ECO:0000313" key="10">
    <source>
        <dbReference type="EMBL" id="MDF8264222.1"/>
    </source>
</evidence>
<feature type="transmembrane region" description="Helical" evidence="8">
    <location>
        <begin position="306"/>
        <end position="334"/>
    </location>
</feature>
<feature type="transmembrane region" description="Helical" evidence="8">
    <location>
        <begin position="400"/>
        <end position="419"/>
    </location>
</feature>
<feature type="transmembrane region" description="Helical" evidence="8">
    <location>
        <begin position="561"/>
        <end position="580"/>
    </location>
</feature>
<comment type="similarity">
    <text evidence="2">Belongs to the resistance-nodulation-cell division (RND) (TC 2.A.6) family. MmpL subfamily.</text>
</comment>
<feature type="transmembrane region" description="Helical" evidence="8">
    <location>
        <begin position="340"/>
        <end position="364"/>
    </location>
</feature>
<dbReference type="EMBL" id="JAROAV010000026">
    <property type="protein sequence ID" value="MDF8264222.1"/>
    <property type="molecule type" value="Genomic_DNA"/>
</dbReference>
<keyword evidence="6 8" id="KW-0472">Membrane</keyword>
<feature type="compositionally biased region" description="Basic and acidic residues" evidence="7">
    <location>
        <begin position="774"/>
        <end position="790"/>
    </location>
</feature>
<dbReference type="Pfam" id="PF03176">
    <property type="entry name" value="MMPL"/>
    <property type="match status" value="2"/>
</dbReference>
<evidence type="ECO:0000256" key="8">
    <source>
        <dbReference type="SAM" id="Phobius"/>
    </source>
</evidence>
<evidence type="ECO:0000313" key="11">
    <source>
        <dbReference type="Proteomes" id="UP001528912"/>
    </source>
</evidence>
<dbReference type="PANTHER" id="PTHR33406:SF11">
    <property type="entry name" value="MEMBRANE PROTEIN SCO6666-RELATED"/>
    <property type="match status" value="1"/>
</dbReference>
<evidence type="ECO:0000256" key="7">
    <source>
        <dbReference type="SAM" id="MobiDB-lite"/>
    </source>
</evidence>
<comment type="caution">
    <text evidence="10">The sequence shown here is derived from an EMBL/GenBank/DDBJ whole genome shotgun (WGS) entry which is preliminary data.</text>
</comment>
<evidence type="ECO:0000259" key="9">
    <source>
        <dbReference type="PROSITE" id="PS50156"/>
    </source>
</evidence>